<accession>A0A1G9J662</accession>
<dbReference type="GO" id="GO:0009231">
    <property type="term" value="P:riboflavin biosynthetic process"/>
    <property type="evidence" value="ECO:0007669"/>
    <property type="project" value="InterPro"/>
</dbReference>
<sequence>MRKVVLFMLSSLDGGVEHPARYFPEGDGDGAPVFDPVTAGMEAHMTASQDAVLMGRKTYDEWSYWWPRAEGEPFAEFINPVRKYVFTSTPLAREWTNAEPVADPVPDFVRALKETPGADIGVHGSITLAQTLLHEELVDEINLAVGRVLFPEGRRLFTGLEGPRELDLVRAIPTPTGSLWLTYRPHQ</sequence>
<protein>
    <submittedName>
        <fullName evidence="2">Dihydrofolate reductase</fullName>
    </submittedName>
</protein>
<gene>
    <name evidence="2" type="ORF">SAMN05216298_3449</name>
</gene>
<dbReference type="RefSeq" id="WP_091051833.1">
    <property type="nucleotide sequence ID" value="NZ_FNGF01000005.1"/>
</dbReference>
<proteinExistence type="predicted"/>
<evidence type="ECO:0000313" key="3">
    <source>
        <dbReference type="Proteomes" id="UP000198662"/>
    </source>
</evidence>
<dbReference type="Pfam" id="PF01872">
    <property type="entry name" value="RibD_C"/>
    <property type="match status" value="1"/>
</dbReference>
<dbReference type="Gene3D" id="3.40.430.10">
    <property type="entry name" value="Dihydrofolate Reductase, subunit A"/>
    <property type="match status" value="1"/>
</dbReference>
<evidence type="ECO:0000313" key="2">
    <source>
        <dbReference type="EMBL" id="SDL33000.1"/>
    </source>
</evidence>
<dbReference type="OrthoDB" id="7342392at2"/>
<organism evidence="2 3">
    <name type="scientific">Glycomyces sambucus</name>
    <dbReference type="NCBI Taxonomy" id="380244"/>
    <lineage>
        <taxon>Bacteria</taxon>
        <taxon>Bacillati</taxon>
        <taxon>Actinomycetota</taxon>
        <taxon>Actinomycetes</taxon>
        <taxon>Glycomycetales</taxon>
        <taxon>Glycomycetaceae</taxon>
        <taxon>Glycomyces</taxon>
    </lineage>
</organism>
<dbReference type="STRING" id="380244.SAMN05216298_3449"/>
<dbReference type="InterPro" id="IPR024072">
    <property type="entry name" value="DHFR-like_dom_sf"/>
</dbReference>
<dbReference type="InterPro" id="IPR050765">
    <property type="entry name" value="Riboflavin_Biosynth_HTPR"/>
</dbReference>
<dbReference type="EMBL" id="FNGF01000005">
    <property type="protein sequence ID" value="SDL33000.1"/>
    <property type="molecule type" value="Genomic_DNA"/>
</dbReference>
<dbReference type="SUPFAM" id="SSF53597">
    <property type="entry name" value="Dihydrofolate reductase-like"/>
    <property type="match status" value="1"/>
</dbReference>
<name>A0A1G9J662_9ACTN</name>
<evidence type="ECO:0000259" key="1">
    <source>
        <dbReference type="Pfam" id="PF01872"/>
    </source>
</evidence>
<dbReference type="AlphaFoldDB" id="A0A1G9J662"/>
<keyword evidence="3" id="KW-1185">Reference proteome</keyword>
<dbReference type="InterPro" id="IPR002734">
    <property type="entry name" value="RibDG_C"/>
</dbReference>
<dbReference type="PANTHER" id="PTHR38011">
    <property type="entry name" value="DIHYDROFOLATE REDUCTASE FAMILY PROTEIN (AFU_ORTHOLOGUE AFUA_8G06820)"/>
    <property type="match status" value="1"/>
</dbReference>
<dbReference type="PANTHER" id="PTHR38011:SF2">
    <property type="entry name" value="BIFUNCTIONAL DEAMINASE-REDUCTASE DOMAIN PROTEIN"/>
    <property type="match status" value="1"/>
</dbReference>
<reference evidence="3" key="1">
    <citation type="submission" date="2016-10" db="EMBL/GenBank/DDBJ databases">
        <authorList>
            <person name="Varghese N."/>
            <person name="Submissions S."/>
        </authorList>
    </citation>
    <scope>NUCLEOTIDE SEQUENCE [LARGE SCALE GENOMIC DNA]</scope>
    <source>
        <strain evidence="3">CGMCC 4.3147</strain>
    </source>
</reference>
<dbReference type="GO" id="GO:0008703">
    <property type="term" value="F:5-amino-6-(5-phosphoribosylamino)uracil reductase activity"/>
    <property type="evidence" value="ECO:0007669"/>
    <property type="project" value="InterPro"/>
</dbReference>
<dbReference type="Proteomes" id="UP000198662">
    <property type="component" value="Unassembled WGS sequence"/>
</dbReference>
<feature type="domain" description="Bacterial bifunctional deaminase-reductase C-terminal" evidence="1">
    <location>
        <begin position="2"/>
        <end position="170"/>
    </location>
</feature>